<dbReference type="Gene3D" id="3.40.30.10">
    <property type="entry name" value="Glutaredoxin"/>
    <property type="match status" value="1"/>
</dbReference>
<gene>
    <name evidence="3" type="ORF">GSBLH_T00003978001</name>
</gene>
<proteinExistence type="predicted"/>
<dbReference type="SUPFAM" id="SSF52833">
    <property type="entry name" value="Thioredoxin-like"/>
    <property type="match status" value="1"/>
</dbReference>
<dbReference type="GO" id="GO:0006457">
    <property type="term" value="P:protein folding"/>
    <property type="evidence" value="ECO:0007669"/>
    <property type="project" value="TreeGrafter"/>
</dbReference>
<dbReference type="CDD" id="cd02961">
    <property type="entry name" value="PDI_a_family"/>
    <property type="match status" value="1"/>
</dbReference>
<dbReference type="GO" id="GO:0003756">
    <property type="term" value="F:protein disulfide isomerase activity"/>
    <property type="evidence" value="ECO:0007669"/>
    <property type="project" value="TreeGrafter"/>
</dbReference>
<dbReference type="InterPro" id="IPR013766">
    <property type="entry name" value="Thioredoxin_domain"/>
</dbReference>
<reference evidence="3" key="1">
    <citation type="submission" date="2010-02" db="EMBL/GenBank/DDBJ databases">
        <title>Sequencing and annotation of the Blastocystis hominis genome.</title>
        <authorList>
            <person name="Wincker P."/>
        </authorList>
    </citation>
    <scope>NUCLEOTIDE SEQUENCE</scope>
    <source>
        <strain evidence="3">Singapore isolate B</strain>
    </source>
</reference>
<evidence type="ECO:0000256" key="1">
    <source>
        <dbReference type="SAM" id="MobiDB-lite"/>
    </source>
</evidence>
<dbReference type="PANTHER" id="PTHR45672">
    <property type="entry name" value="PROTEIN DISULFIDE-ISOMERASE C17H9.14C-RELATED"/>
    <property type="match status" value="1"/>
</dbReference>
<feature type="compositionally biased region" description="Basic and acidic residues" evidence="1">
    <location>
        <begin position="187"/>
        <end position="204"/>
    </location>
</feature>
<dbReference type="InterPro" id="IPR051063">
    <property type="entry name" value="PDI"/>
</dbReference>
<organism evidence="3">
    <name type="scientific">Blastocystis hominis</name>
    <dbReference type="NCBI Taxonomy" id="12968"/>
    <lineage>
        <taxon>Eukaryota</taxon>
        <taxon>Sar</taxon>
        <taxon>Stramenopiles</taxon>
        <taxon>Bigyra</taxon>
        <taxon>Opalozoa</taxon>
        <taxon>Opalinata</taxon>
        <taxon>Blastocystidae</taxon>
        <taxon>Blastocystis</taxon>
    </lineage>
</organism>
<keyword evidence="4" id="KW-1185">Reference proteome</keyword>
<dbReference type="RefSeq" id="XP_012898259.1">
    <property type="nucleotide sequence ID" value="XM_013042805.1"/>
</dbReference>
<evidence type="ECO:0000313" key="4">
    <source>
        <dbReference type="Proteomes" id="UP000008312"/>
    </source>
</evidence>
<dbReference type="AlphaFoldDB" id="D8M822"/>
<feature type="region of interest" description="Disordered" evidence="1">
    <location>
        <begin position="187"/>
        <end position="213"/>
    </location>
</feature>
<evidence type="ECO:0000259" key="2">
    <source>
        <dbReference type="Pfam" id="PF00085"/>
    </source>
</evidence>
<evidence type="ECO:0000313" key="3">
    <source>
        <dbReference type="EMBL" id="CBK24211.2"/>
    </source>
</evidence>
<dbReference type="Pfam" id="PF00085">
    <property type="entry name" value="Thioredoxin"/>
    <property type="match status" value="1"/>
</dbReference>
<dbReference type="GO" id="GO:0005783">
    <property type="term" value="C:endoplasmic reticulum"/>
    <property type="evidence" value="ECO:0007669"/>
    <property type="project" value="TreeGrafter"/>
</dbReference>
<dbReference type="EMBL" id="FN668683">
    <property type="protein sequence ID" value="CBK24211.2"/>
    <property type="molecule type" value="Genomic_DNA"/>
</dbReference>
<accession>D8M822</accession>
<sequence>MKQVKRERKQHLNSALYYTVMKDILANGIDVVFDRVNETLLQAREVGVLDPKHAPLIARLNVYRAFEPIEPSRSIILTPQNVDRVLNGQRNVMVLFYDPRCPVCRDFAQVYRDAFEKHPFTVYFASLNAAHFEALRIRFNVTDHPVLKYFAEGEPLENALEIPERTPDGIVEWLRAQLVEQTRRKKEMEMKMAMEGSAAEKVEKEEQEQEQEL</sequence>
<dbReference type="OrthoDB" id="59470at2759"/>
<name>D8M822_BLAHO</name>
<dbReference type="Proteomes" id="UP000008312">
    <property type="component" value="Unassembled WGS sequence"/>
</dbReference>
<dbReference type="InterPro" id="IPR036249">
    <property type="entry name" value="Thioredoxin-like_sf"/>
</dbReference>
<dbReference type="GeneID" id="24921027"/>
<feature type="domain" description="Thioredoxin" evidence="2">
    <location>
        <begin position="76"/>
        <end position="174"/>
    </location>
</feature>
<protein>
    <recommendedName>
        <fullName evidence="2">Thioredoxin domain-containing protein</fullName>
    </recommendedName>
</protein>
<dbReference type="InParanoid" id="D8M822"/>